<dbReference type="PRINTS" id="PR00131">
    <property type="entry name" value="GLHYDRLASE1"/>
</dbReference>
<keyword evidence="6 11" id="KW-0326">Glycosidase</keyword>
<dbReference type="InterPro" id="IPR018120">
    <property type="entry name" value="Glyco_hydro_1_AS"/>
</dbReference>
<dbReference type="PROSITE" id="PS00572">
    <property type="entry name" value="GLYCOSYL_HYDROL_F1_1"/>
    <property type="match status" value="1"/>
</dbReference>
<evidence type="ECO:0000256" key="6">
    <source>
        <dbReference type="ARBA" id="ARBA00023295"/>
    </source>
</evidence>
<feature type="binding site" evidence="9">
    <location>
        <begin position="411"/>
        <end position="412"/>
    </location>
    <ligand>
        <name>substrate</name>
    </ligand>
</feature>
<feature type="binding site" evidence="9">
    <location>
        <position position="298"/>
    </location>
    <ligand>
        <name>substrate</name>
    </ligand>
</feature>
<evidence type="ECO:0000256" key="7">
    <source>
        <dbReference type="ARBA" id="ARBA00023326"/>
    </source>
</evidence>
<dbReference type="GO" id="GO:0030245">
    <property type="term" value="P:cellulose catabolic process"/>
    <property type="evidence" value="ECO:0007669"/>
    <property type="project" value="UniProtKB-KW"/>
</dbReference>
<dbReference type="PANTHER" id="PTHR10353:SF36">
    <property type="entry name" value="LP05116P"/>
    <property type="match status" value="1"/>
</dbReference>
<evidence type="ECO:0000256" key="4">
    <source>
        <dbReference type="ARBA" id="ARBA00023001"/>
    </source>
</evidence>
<accession>A0A1Q5ZVN4</accession>
<evidence type="ECO:0000256" key="10">
    <source>
        <dbReference type="PROSITE-ProRule" id="PRU10055"/>
    </source>
</evidence>
<dbReference type="OrthoDB" id="9765195at2"/>
<dbReference type="InterPro" id="IPR017736">
    <property type="entry name" value="Glyco_hydro_1_beta-glucosidase"/>
</dbReference>
<dbReference type="NCBIfam" id="TIGR03356">
    <property type="entry name" value="BGL"/>
    <property type="match status" value="1"/>
</dbReference>
<dbReference type="SUPFAM" id="SSF51445">
    <property type="entry name" value="(Trans)glycosidases"/>
    <property type="match status" value="1"/>
</dbReference>
<comment type="caution">
    <text evidence="12">The sequence shown here is derived from an EMBL/GenBank/DDBJ whole genome shotgun (WGS) entry which is preliminary data.</text>
</comment>
<organism evidence="12 13">
    <name type="scientific">Mucilaginibacter polytrichastri</name>
    <dbReference type="NCBI Taxonomy" id="1302689"/>
    <lineage>
        <taxon>Bacteria</taxon>
        <taxon>Pseudomonadati</taxon>
        <taxon>Bacteroidota</taxon>
        <taxon>Sphingobacteriia</taxon>
        <taxon>Sphingobacteriales</taxon>
        <taxon>Sphingobacteriaceae</taxon>
        <taxon>Mucilaginibacter</taxon>
    </lineage>
</organism>
<evidence type="ECO:0000313" key="12">
    <source>
        <dbReference type="EMBL" id="OKS85832.1"/>
    </source>
</evidence>
<reference evidence="12 13" key="1">
    <citation type="submission" date="2016-11" db="EMBL/GenBank/DDBJ databases">
        <title>Whole Genome Sequencing of Mucilaginibacter polytrichastri RG4-7(T) isolated from the moss sample.</title>
        <authorList>
            <person name="Li Y."/>
        </authorList>
    </citation>
    <scope>NUCLEOTIDE SEQUENCE [LARGE SCALE GENOMIC DNA]</scope>
    <source>
        <strain evidence="12 13">RG4-7</strain>
    </source>
</reference>
<comment type="catalytic activity">
    <reaction evidence="11">
        <text>Hydrolysis of terminal, non-reducing beta-D-glucosyl residues with release of beta-D-glucose.</text>
        <dbReference type="EC" id="3.2.1.21"/>
    </reaction>
</comment>
<dbReference type="InterPro" id="IPR001360">
    <property type="entry name" value="Glyco_hydro_1"/>
</dbReference>
<evidence type="ECO:0000313" key="13">
    <source>
        <dbReference type="Proteomes" id="UP000186720"/>
    </source>
</evidence>
<protein>
    <recommendedName>
        <fullName evidence="2 11">Beta-glucosidase</fullName>
        <ecNumber evidence="2 11">3.2.1.21</ecNumber>
    </recommendedName>
</protein>
<evidence type="ECO:0000256" key="2">
    <source>
        <dbReference type="ARBA" id="ARBA00012744"/>
    </source>
</evidence>
<evidence type="ECO:0000256" key="5">
    <source>
        <dbReference type="ARBA" id="ARBA00023277"/>
    </source>
</evidence>
<evidence type="ECO:0000256" key="9">
    <source>
        <dbReference type="PIRSR" id="PIRSR617736-2"/>
    </source>
</evidence>
<dbReference type="GO" id="GO:0008422">
    <property type="term" value="F:beta-glucosidase activity"/>
    <property type="evidence" value="ECO:0007669"/>
    <property type="project" value="UniProtKB-EC"/>
</dbReference>
<evidence type="ECO:0000256" key="3">
    <source>
        <dbReference type="ARBA" id="ARBA00022801"/>
    </source>
</evidence>
<feature type="binding site" evidence="9">
    <location>
        <position position="23"/>
    </location>
    <ligand>
        <name>substrate</name>
    </ligand>
</feature>
<keyword evidence="5" id="KW-0119">Carbohydrate metabolism</keyword>
<evidence type="ECO:0000256" key="8">
    <source>
        <dbReference type="PIRSR" id="PIRSR617736-1"/>
    </source>
</evidence>
<sequence>MGELNKSLFGDDFQWGVSAAALQTEGACDVDGKGQSIWDVFSSKKGKILNGDHHHIACDFYNRYQEDIDIVKSLNIPNFRFSISWTRILPEGTGEVNQAGIDYYNRVIDYCLQQGVEPWITLYHWDLPQALEAKGGWTNRDVVVWFSAYVSICADAFGSKVKHWMVMNEPSVFTGAGYFLGIHAPGKSGLRNFVPAVHHTVLSIVAGAKILRDKLPADRQIGTTFSCSYIEPVSQSDKDIAAANRADALINRLFIEPILGLGYPTTEITALKRIDKFILPGDAENMSFDFDFIGIQNYTRELVEYSFFTPYVGASLVKATKRNVPTTEMGWEVYPASIYEMIKKFNAYPQVKKIIITENGAAFKDSLVEGQVDDQQRIAYLDDYLQQVLRAKNEGYNVEGYFVWTLTDNFEWAEGYHPRFGLVHIDFDTLKRTVKNSGYWFRDLLSK</sequence>
<gene>
    <name evidence="12" type="ORF">RG47T_1278</name>
</gene>
<feature type="active site" description="Nucleophile" evidence="8 10">
    <location>
        <position position="358"/>
    </location>
</feature>
<evidence type="ECO:0000256" key="11">
    <source>
        <dbReference type="RuleBase" id="RU361175"/>
    </source>
</evidence>
<keyword evidence="7" id="KW-0624">Polysaccharide degradation</keyword>
<dbReference type="Proteomes" id="UP000186720">
    <property type="component" value="Unassembled WGS sequence"/>
</dbReference>
<dbReference type="FunFam" id="3.20.20.80:FF:000004">
    <property type="entry name" value="Beta-glucosidase 6-phospho-beta-glucosidase"/>
    <property type="match status" value="1"/>
</dbReference>
<keyword evidence="3 11" id="KW-0378">Hydrolase</keyword>
<dbReference type="AlphaFoldDB" id="A0A1Q5ZVN4"/>
<name>A0A1Q5ZVN4_9SPHI</name>
<evidence type="ECO:0000256" key="1">
    <source>
        <dbReference type="ARBA" id="ARBA00010838"/>
    </source>
</evidence>
<dbReference type="EMBL" id="MPPL01000001">
    <property type="protein sequence ID" value="OKS85832.1"/>
    <property type="molecule type" value="Genomic_DNA"/>
</dbReference>
<dbReference type="InterPro" id="IPR017853">
    <property type="entry name" value="GH"/>
</dbReference>
<proteinExistence type="inferred from homology"/>
<dbReference type="GO" id="GO:0005829">
    <property type="term" value="C:cytosol"/>
    <property type="evidence" value="ECO:0007669"/>
    <property type="project" value="TreeGrafter"/>
</dbReference>
<feature type="active site" description="Proton donor" evidence="8">
    <location>
        <position position="169"/>
    </location>
</feature>
<dbReference type="Gene3D" id="3.20.20.80">
    <property type="entry name" value="Glycosidases"/>
    <property type="match status" value="1"/>
</dbReference>
<dbReference type="STRING" id="1302689.RG47T_1278"/>
<feature type="binding site" evidence="9">
    <location>
        <position position="168"/>
    </location>
    <ligand>
        <name>substrate</name>
    </ligand>
</feature>
<comment type="similarity">
    <text evidence="1 11">Belongs to the glycosyl hydrolase 1 family.</text>
</comment>
<dbReference type="Pfam" id="PF00232">
    <property type="entry name" value="Glyco_hydro_1"/>
    <property type="match status" value="1"/>
</dbReference>
<dbReference type="EC" id="3.2.1.21" evidence="2 11"/>
<dbReference type="PANTHER" id="PTHR10353">
    <property type="entry name" value="GLYCOSYL HYDROLASE"/>
    <property type="match status" value="1"/>
</dbReference>
<dbReference type="RefSeq" id="WP_074488615.1">
    <property type="nucleotide sequence ID" value="NZ_FPAM01000002.1"/>
</dbReference>
<keyword evidence="13" id="KW-1185">Reference proteome</keyword>
<feature type="binding site" evidence="9">
    <location>
        <position position="404"/>
    </location>
    <ligand>
        <name>substrate</name>
    </ligand>
</feature>
<feature type="binding site" evidence="9">
    <location>
        <position position="124"/>
    </location>
    <ligand>
        <name>substrate</name>
    </ligand>
</feature>
<keyword evidence="4" id="KW-0136">Cellulose degradation</keyword>